<dbReference type="OrthoDB" id="9807591at2"/>
<accession>A0A3S9AZA9</accession>
<feature type="transmembrane region" description="Helical" evidence="1">
    <location>
        <begin position="130"/>
        <end position="149"/>
    </location>
</feature>
<name>A0A3S9AZA9_9HYPH</name>
<dbReference type="RefSeq" id="WP_126006804.1">
    <property type="nucleotide sequence ID" value="NZ_CP032509.1"/>
</dbReference>
<dbReference type="InterPro" id="IPR012429">
    <property type="entry name" value="HGSNAT_cat"/>
</dbReference>
<gene>
    <name evidence="3" type="ORF">D5400_01025</name>
</gene>
<dbReference type="EMBL" id="CP032509">
    <property type="protein sequence ID" value="AZN70040.1"/>
    <property type="molecule type" value="Genomic_DNA"/>
</dbReference>
<keyword evidence="1" id="KW-1133">Transmembrane helix</keyword>
<feature type="domain" description="Heparan-alpha-glucosaminide N-acetyltransferase catalytic" evidence="2">
    <location>
        <begin position="6"/>
        <end position="227"/>
    </location>
</feature>
<evidence type="ECO:0000256" key="1">
    <source>
        <dbReference type="SAM" id="Phobius"/>
    </source>
</evidence>
<feature type="transmembrane region" description="Helical" evidence="1">
    <location>
        <begin position="169"/>
        <end position="190"/>
    </location>
</feature>
<keyword evidence="1" id="KW-0472">Membrane</keyword>
<sequence length="242" mass="26490">MTNSMRLWAIDAVRGAAIAGVVFFHFVWDLEFTGFIAGVANHPLWLAFGRSLAGTFMILVGVGLVLADRAGFQPSSYFIRLAKIAASAAAITVVTWYVLPGTFIYFGILHAIAAATLIGTLFLRARAWTCLLGGIAVFSMPMLWRSTIFDTRWLAWIGFAEQVPPSNDFVPIFPWVGLTLMGVAVAKWLLSADLNTSFANLLAAGKPARLLVWMGRHSLAIYLLHQPILLGIIVPLSWLAQR</sequence>
<dbReference type="AlphaFoldDB" id="A0A3S9AZA9"/>
<protein>
    <submittedName>
        <fullName evidence="3">DUF1624 domain-containing protein</fullName>
    </submittedName>
</protein>
<feature type="transmembrane region" description="Helical" evidence="1">
    <location>
        <begin position="78"/>
        <end position="97"/>
    </location>
</feature>
<organism evidence="3 4">
    <name type="scientific">Georhizobium profundi</name>
    <dbReference type="NCBI Taxonomy" id="2341112"/>
    <lineage>
        <taxon>Bacteria</taxon>
        <taxon>Pseudomonadati</taxon>
        <taxon>Pseudomonadota</taxon>
        <taxon>Alphaproteobacteria</taxon>
        <taxon>Hyphomicrobiales</taxon>
        <taxon>Rhizobiaceae</taxon>
        <taxon>Georhizobium</taxon>
    </lineage>
</organism>
<dbReference type="KEGG" id="abaw:D5400_01025"/>
<feature type="transmembrane region" description="Helical" evidence="1">
    <location>
        <begin position="7"/>
        <end position="28"/>
    </location>
</feature>
<proteinExistence type="predicted"/>
<keyword evidence="4" id="KW-1185">Reference proteome</keyword>
<dbReference type="Pfam" id="PF07786">
    <property type="entry name" value="HGSNAT_cat"/>
    <property type="match status" value="1"/>
</dbReference>
<keyword evidence="1" id="KW-0812">Transmembrane</keyword>
<dbReference type="Proteomes" id="UP000268192">
    <property type="component" value="Chromosome"/>
</dbReference>
<reference evidence="3 4" key="1">
    <citation type="submission" date="2018-09" db="EMBL/GenBank/DDBJ databases">
        <title>Marinorhizobium profundi gen. nov., sp. nov., isolated from a deep-sea sediment sample from the New Britain Trench and proposal of Marinorhizobiaceae fam. nov. in the order Rhizobiales of the class Alphaproteobacteria.</title>
        <authorList>
            <person name="Cao J."/>
        </authorList>
    </citation>
    <scope>NUCLEOTIDE SEQUENCE [LARGE SCALE GENOMIC DNA]</scope>
    <source>
        <strain evidence="3 4">WS11</strain>
    </source>
</reference>
<feature type="transmembrane region" description="Helical" evidence="1">
    <location>
        <begin position="48"/>
        <end position="66"/>
    </location>
</feature>
<evidence type="ECO:0000313" key="4">
    <source>
        <dbReference type="Proteomes" id="UP000268192"/>
    </source>
</evidence>
<feature type="transmembrane region" description="Helical" evidence="1">
    <location>
        <begin position="103"/>
        <end position="123"/>
    </location>
</feature>
<evidence type="ECO:0000259" key="2">
    <source>
        <dbReference type="Pfam" id="PF07786"/>
    </source>
</evidence>
<evidence type="ECO:0000313" key="3">
    <source>
        <dbReference type="EMBL" id="AZN70040.1"/>
    </source>
</evidence>
<feature type="transmembrane region" description="Helical" evidence="1">
    <location>
        <begin position="219"/>
        <end position="240"/>
    </location>
</feature>